<dbReference type="InterPro" id="IPR050261">
    <property type="entry name" value="FrsA_esterase"/>
</dbReference>
<proteinExistence type="predicted"/>
<dbReference type="RefSeq" id="WP_145380257.1">
    <property type="nucleotide sequence ID" value="NZ_CP036276.1"/>
</dbReference>
<dbReference type="Gene3D" id="3.40.50.1820">
    <property type="entry name" value="alpha/beta hydrolase"/>
    <property type="match status" value="2"/>
</dbReference>
<dbReference type="EMBL" id="CP036276">
    <property type="protein sequence ID" value="QDU47437.1"/>
    <property type="molecule type" value="Genomic_DNA"/>
</dbReference>
<evidence type="ECO:0000313" key="2">
    <source>
        <dbReference type="EMBL" id="QDU47437.1"/>
    </source>
</evidence>
<evidence type="ECO:0000256" key="1">
    <source>
        <dbReference type="SAM" id="SignalP"/>
    </source>
</evidence>
<evidence type="ECO:0000313" key="3">
    <source>
        <dbReference type="Proteomes" id="UP000319383"/>
    </source>
</evidence>
<dbReference type="AlphaFoldDB" id="A0A517ZY94"/>
<name>A0A517ZY94_9PLAN</name>
<keyword evidence="2" id="KW-0378">Hydrolase</keyword>
<reference evidence="2 3" key="1">
    <citation type="submission" date="2019-02" db="EMBL/GenBank/DDBJ databases">
        <title>Deep-cultivation of Planctomycetes and their phenomic and genomic characterization uncovers novel biology.</title>
        <authorList>
            <person name="Wiegand S."/>
            <person name="Jogler M."/>
            <person name="Boedeker C."/>
            <person name="Pinto D."/>
            <person name="Vollmers J."/>
            <person name="Rivas-Marin E."/>
            <person name="Kohn T."/>
            <person name="Peeters S.H."/>
            <person name="Heuer A."/>
            <person name="Rast P."/>
            <person name="Oberbeckmann S."/>
            <person name="Bunk B."/>
            <person name="Jeske O."/>
            <person name="Meyerdierks A."/>
            <person name="Storesund J.E."/>
            <person name="Kallscheuer N."/>
            <person name="Luecker S."/>
            <person name="Lage O.M."/>
            <person name="Pohl T."/>
            <person name="Merkel B.J."/>
            <person name="Hornburger P."/>
            <person name="Mueller R.-W."/>
            <person name="Bruemmer F."/>
            <person name="Labrenz M."/>
            <person name="Spormann A.M."/>
            <person name="Op den Camp H."/>
            <person name="Overmann J."/>
            <person name="Amann R."/>
            <person name="Jetten M.S.M."/>
            <person name="Mascher T."/>
            <person name="Medema M.H."/>
            <person name="Devos D.P."/>
            <person name="Kaster A.-K."/>
            <person name="Ovreas L."/>
            <person name="Rohde M."/>
            <person name="Galperin M.Y."/>
            <person name="Jogler C."/>
        </authorList>
    </citation>
    <scope>NUCLEOTIDE SEQUENCE [LARGE SCALE GENOMIC DNA]</scope>
    <source>
        <strain evidence="2 3">Mal52</strain>
    </source>
</reference>
<dbReference type="GO" id="GO:0016787">
    <property type="term" value="F:hydrolase activity"/>
    <property type="evidence" value="ECO:0007669"/>
    <property type="project" value="UniProtKB-KW"/>
</dbReference>
<gene>
    <name evidence="2" type="ORF">Mal52_59680</name>
</gene>
<sequence precursor="true">MPLRLFAVVCSWLVVVGITTTAAAQALPGTEPLTITEPLDEVMVDGIDRFALRELADSVAKRAAHWNRDYSSEAAYLKSVADNRAGFRTIIGAVDERPQPQGIELIASTTDAAVVAETDTYQILAVRWPALRGVYGEGLLLQPKSKPLARVIALPDADWTPEMFIGLEEGVDVPARSPLQLVASGCQVLIPTLISRANTFSGNPDIRMTNQTHREWIYRQAFEMGRHVIGYEVQKVMAAVDQFERMNEMENVDLPIGVLGVGEGGLLALHSGAADTRIDAVLVSGYFEAREEVWQEPIYRNVWSQLSEFGDAELAGLIAPRSLTIEAAAVPEVAGPPQPTAGRSGGAAPGAIEICTLGHVRKEVDRAAVHYNKLNATDKFFFTSSREGDGPSGTPAALGPFLKGLSIEKLNPPAAPATADRRRLFDPQTRQQRQVAQLVEFTQELSRRSSGVRDKFWSKADRSSVDSWEKTAEFYRQYVWDELIGKIPPPEMPLHPRTRQIFDTPGYTGYEVVLDVYPDVIAAGILLLPKNLKEGDKRPVVVCQHGLEGVPMDTITQEGRGFQYYSAYAHELANRGFITYSPQNPYRGKDRFRVLQRKSNPVKRSLFSYILRQHERTLEFLAGLPNVDPQRIGFYGLSYGGKTAVRVPPLLPGYALSICSADYDEWILKNTSVSDRYSYMFTGEYEMFEWNMGHVANYAELASLMAPRPFMVERGHYDGVAPDEWVAWEYAKVRRHYAELDIPEKTEIEYFKGPHSINGVGTFEFLHRHLDWPQDRK</sequence>
<dbReference type="PANTHER" id="PTHR22946">
    <property type="entry name" value="DIENELACTONE HYDROLASE DOMAIN-CONTAINING PROTEIN-RELATED"/>
    <property type="match status" value="1"/>
</dbReference>
<protein>
    <submittedName>
        <fullName evidence="2">Alpha/beta hydrolase family protein</fullName>
    </submittedName>
</protein>
<dbReference type="InterPro" id="IPR029058">
    <property type="entry name" value="AB_hydrolase_fold"/>
</dbReference>
<feature type="chain" id="PRO_5021785174" evidence="1">
    <location>
        <begin position="27"/>
        <end position="777"/>
    </location>
</feature>
<keyword evidence="3" id="KW-1185">Reference proteome</keyword>
<feature type="signal peptide" evidence="1">
    <location>
        <begin position="1"/>
        <end position="26"/>
    </location>
</feature>
<dbReference type="Proteomes" id="UP000319383">
    <property type="component" value="Chromosome"/>
</dbReference>
<accession>A0A517ZY94</accession>
<organism evidence="2 3">
    <name type="scientific">Symmachiella dynata</name>
    <dbReference type="NCBI Taxonomy" id="2527995"/>
    <lineage>
        <taxon>Bacteria</taxon>
        <taxon>Pseudomonadati</taxon>
        <taxon>Planctomycetota</taxon>
        <taxon>Planctomycetia</taxon>
        <taxon>Planctomycetales</taxon>
        <taxon>Planctomycetaceae</taxon>
        <taxon>Symmachiella</taxon>
    </lineage>
</organism>
<dbReference type="KEGG" id="sdyn:Mal52_59680"/>
<keyword evidence="1" id="KW-0732">Signal</keyword>
<dbReference type="SUPFAM" id="SSF53474">
    <property type="entry name" value="alpha/beta-Hydrolases"/>
    <property type="match status" value="1"/>
</dbReference>